<dbReference type="EMBL" id="JBBNAF010000007">
    <property type="protein sequence ID" value="KAK9127123.1"/>
    <property type="molecule type" value="Genomic_DNA"/>
</dbReference>
<keyword evidence="2" id="KW-1185">Reference proteome</keyword>
<dbReference type="Proteomes" id="UP001420932">
    <property type="component" value="Unassembled WGS sequence"/>
</dbReference>
<accession>A0AAP0J470</accession>
<comment type="caution">
    <text evidence="1">The sequence shown here is derived from an EMBL/GenBank/DDBJ whole genome shotgun (WGS) entry which is preliminary data.</text>
</comment>
<reference evidence="1 2" key="1">
    <citation type="submission" date="2024-01" db="EMBL/GenBank/DDBJ databases">
        <title>Genome assemblies of Stephania.</title>
        <authorList>
            <person name="Yang L."/>
        </authorList>
    </citation>
    <scope>NUCLEOTIDE SEQUENCE [LARGE SCALE GENOMIC DNA]</scope>
    <source>
        <strain evidence="1">YNDBR</strain>
        <tissue evidence="1">Leaf</tissue>
    </source>
</reference>
<sequence>MPLRSSLAQALAALPRPDIFAESWFSRFVTDDWRLVCELRRCCDLGGEVGWVFIEKV</sequence>
<name>A0AAP0J470_9MAGN</name>
<dbReference type="AlphaFoldDB" id="A0AAP0J470"/>
<evidence type="ECO:0000313" key="2">
    <source>
        <dbReference type="Proteomes" id="UP001420932"/>
    </source>
</evidence>
<evidence type="ECO:0000313" key="1">
    <source>
        <dbReference type="EMBL" id="KAK9127123.1"/>
    </source>
</evidence>
<proteinExistence type="predicted"/>
<gene>
    <name evidence="1" type="ORF">Syun_015920</name>
</gene>
<organism evidence="1 2">
    <name type="scientific">Stephania yunnanensis</name>
    <dbReference type="NCBI Taxonomy" id="152371"/>
    <lineage>
        <taxon>Eukaryota</taxon>
        <taxon>Viridiplantae</taxon>
        <taxon>Streptophyta</taxon>
        <taxon>Embryophyta</taxon>
        <taxon>Tracheophyta</taxon>
        <taxon>Spermatophyta</taxon>
        <taxon>Magnoliopsida</taxon>
        <taxon>Ranunculales</taxon>
        <taxon>Menispermaceae</taxon>
        <taxon>Menispermoideae</taxon>
        <taxon>Cissampelideae</taxon>
        <taxon>Stephania</taxon>
    </lineage>
</organism>
<protein>
    <submittedName>
        <fullName evidence="1">Uncharacterized protein</fullName>
    </submittedName>
</protein>